<gene>
    <name evidence="2" type="ORF">I3679_014095</name>
</gene>
<feature type="region of interest" description="Disordered" evidence="1">
    <location>
        <begin position="1"/>
        <end position="40"/>
    </location>
</feature>
<dbReference type="EMBL" id="JADQCH020000002">
    <property type="protein sequence ID" value="MEY2344700.1"/>
    <property type="molecule type" value="Genomic_DNA"/>
</dbReference>
<name>A0ABD5LTK6_PROMI</name>
<protein>
    <submittedName>
        <fullName evidence="2">Uncharacterized protein</fullName>
    </submittedName>
</protein>
<accession>A0ABD5LTK6</accession>
<proteinExistence type="predicted"/>
<sequence>MSCPDLTAVGGCADKPSRPAEPVADRYRDSGQHRSCPAGTSGPLSISWGWYSYCRWADVIRGVR</sequence>
<organism evidence="2">
    <name type="scientific">Proteus mirabilis</name>
    <dbReference type="NCBI Taxonomy" id="584"/>
    <lineage>
        <taxon>Bacteria</taxon>
        <taxon>Pseudomonadati</taxon>
        <taxon>Pseudomonadota</taxon>
        <taxon>Gammaproteobacteria</taxon>
        <taxon>Enterobacterales</taxon>
        <taxon>Morganellaceae</taxon>
        <taxon>Proteus</taxon>
    </lineage>
</organism>
<dbReference type="AlphaFoldDB" id="A0ABD5LTK6"/>
<feature type="compositionally biased region" description="Basic and acidic residues" evidence="1">
    <location>
        <begin position="15"/>
        <end position="32"/>
    </location>
</feature>
<evidence type="ECO:0000256" key="1">
    <source>
        <dbReference type="SAM" id="MobiDB-lite"/>
    </source>
</evidence>
<evidence type="ECO:0000313" key="2">
    <source>
        <dbReference type="EMBL" id="MEY2344700.1"/>
    </source>
</evidence>
<comment type="caution">
    <text evidence="2">The sequence shown here is derived from an EMBL/GenBank/DDBJ whole genome shotgun (WGS) entry which is preliminary data.</text>
</comment>
<reference evidence="2" key="1">
    <citation type="submission" date="2021-05" db="EMBL/GenBank/DDBJ databases">
        <title>First report of NDM-5 and VEB-6 producing Proteus mirabilis isolated from blood of a sepsis patient in Kolkata, India.</title>
        <authorList>
            <person name="Halder G."/>
            <person name="Chaudhuri B."/>
            <person name="Dutta S."/>
        </authorList>
    </citation>
    <scope>NUCLEOTIDE SEQUENCE [LARGE SCALE GENOMIC DNA]</scope>
    <source>
        <strain evidence="2">7049</strain>
    </source>
</reference>